<gene>
    <name evidence="1" type="ORF">AB0L03_35705</name>
</gene>
<keyword evidence="2" id="KW-1185">Reference proteome</keyword>
<accession>A0ABV3J5Y5</accession>
<proteinExistence type="predicted"/>
<name>A0ABV3J5Y5_9ACTN</name>
<evidence type="ECO:0000313" key="1">
    <source>
        <dbReference type="EMBL" id="MEV4928096.1"/>
    </source>
</evidence>
<dbReference type="RefSeq" id="WP_366091073.1">
    <property type="nucleotide sequence ID" value="NZ_JBFASG010000078.1"/>
</dbReference>
<comment type="caution">
    <text evidence="1">The sequence shown here is derived from an EMBL/GenBank/DDBJ whole genome shotgun (WGS) entry which is preliminary data.</text>
</comment>
<dbReference type="EMBL" id="JBFASG010000078">
    <property type="protein sequence ID" value="MEV4928096.1"/>
    <property type="molecule type" value="Genomic_DNA"/>
</dbReference>
<organism evidence="1 2">
    <name type="scientific">Streptomyces roseoverticillatus</name>
    <dbReference type="NCBI Taxonomy" id="66429"/>
    <lineage>
        <taxon>Bacteria</taxon>
        <taxon>Bacillati</taxon>
        <taxon>Actinomycetota</taxon>
        <taxon>Actinomycetes</taxon>
        <taxon>Kitasatosporales</taxon>
        <taxon>Streptomycetaceae</taxon>
        <taxon>Streptomyces</taxon>
    </lineage>
</organism>
<evidence type="ECO:0008006" key="3">
    <source>
        <dbReference type="Google" id="ProtNLM"/>
    </source>
</evidence>
<evidence type="ECO:0000313" key="2">
    <source>
        <dbReference type="Proteomes" id="UP001552479"/>
    </source>
</evidence>
<dbReference type="Proteomes" id="UP001552479">
    <property type="component" value="Unassembled WGS sequence"/>
</dbReference>
<protein>
    <recommendedName>
        <fullName evidence="3">Transposase</fullName>
    </recommendedName>
</protein>
<sequence>MHIAARLSTVLGRPDWRRRRRRERNDGWMFIALGVEVASTK</sequence>
<reference evidence="1 2" key="1">
    <citation type="submission" date="2024-06" db="EMBL/GenBank/DDBJ databases">
        <title>The Natural Products Discovery Center: Release of the First 8490 Sequenced Strains for Exploring Actinobacteria Biosynthetic Diversity.</title>
        <authorList>
            <person name="Kalkreuter E."/>
            <person name="Kautsar S.A."/>
            <person name="Yang D."/>
            <person name="Bader C.D."/>
            <person name="Teijaro C.N."/>
            <person name="Fluegel L."/>
            <person name="Davis C.M."/>
            <person name="Simpson J.R."/>
            <person name="Lauterbach L."/>
            <person name="Steele A.D."/>
            <person name="Gui C."/>
            <person name="Meng S."/>
            <person name="Li G."/>
            <person name="Viehrig K."/>
            <person name="Ye F."/>
            <person name="Su P."/>
            <person name="Kiefer A.F."/>
            <person name="Nichols A."/>
            <person name="Cepeda A.J."/>
            <person name="Yan W."/>
            <person name="Fan B."/>
            <person name="Jiang Y."/>
            <person name="Adhikari A."/>
            <person name="Zheng C.-J."/>
            <person name="Schuster L."/>
            <person name="Cowan T.M."/>
            <person name="Smanski M.J."/>
            <person name="Chevrette M.G."/>
            <person name="De Carvalho L.P.S."/>
            <person name="Shen B."/>
        </authorList>
    </citation>
    <scope>NUCLEOTIDE SEQUENCE [LARGE SCALE GENOMIC DNA]</scope>
    <source>
        <strain evidence="1 2">NPDC053791</strain>
    </source>
</reference>